<evidence type="ECO:0000256" key="1">
    <source>
        <dbReference type="SAM" id="SignalP"/>
    </source>
</evidence>
<proteinExistence type="predicted"/>
<dbReference type="SUPFAM" id="SSF53850">
    <property type="entry name" value="Periplasmic binding protein-like II"/>
    <property type="match status" value="1"/>
</dbReference>
<feature type="signal peptide" evidence="1">
    <location>
        <begin position="1"/>
        <end position="20"/>
    </location>
</feature>
<name>A0A662DEF9_UNCAE</name>
<dbReference type="GO" id="GO:0015833">
    <property type="term" value="P:peptide transport"/>
    <property type="evidence" value="ECO:0007669"/>
    <property type="project" value="TreeGrafter"/>
</dbReference>
<feature type="domain" description="Solute-binding protein family 5" evidence="2">
    <location>
        <begin position="70"/>
        <end position="131"/>
    </location>
</feature>
<evidence type="ECO:0000259" key="2">
    <source>
        <dbReference type="Pfam" id="PF00496"/>
    </source>
</evidence>
<dbReference type="EMBL" id="QMQA01000130">
    <property type="protein sequence ID" value="RLE12907.1"/>
    <property type="molecule type" value="Genomic_DNA"/>
</dbReference>
<dbReference type="PANTHER" id="PTHR30290">
    <property type="entry name" value="PERIPLASMIC BINDING COMPONENT OF ABC TRANSPORTER"/>
    <property type="match status" value="1"/>
</dbReference>
<reference evidence="3 4" key="1">
    <citation type="submission" date="2018-06" db="EMBL/GenBank/DDBJ databases">
        <title>Extensive metabolic versatility and redundancy in microbially diverse, dynamic hydrothermal sediments.</title>
        <authorList>
            <person name="Dombrowski N."/>
            <person name="Teske A."/>
            <person name="Baker B.J."/>
        </authorList>
    </citation>
    <scope>NUCLEOTIDE SEQUENCE [LARGE SCALE GENOMIC DNA]</scope>
    <source>
        <strain evidence="3">B3_G15</strain>
    </source>
</reference>
<dbReference type="Gene3D" id="3.40.190.10">
    <property type="entry name" value="Periplasmic binding protein-like II"/>
    <property type="match status" value="1"/>
</dbReference>
<dbReference type="Pfam" id="PF00496">
    <property type="entry name" value="SBP_bac_5"/>
    <property type="match status" value="1"/>
</dbReference>
<organism evidence="3 4">
    <name type="scientific">Aerophobetes bacterium</name>
    <dbReference type="NCBI Taxonomy" id="2030807"/>
    <lineage>
        <taxon>Bacteria</taxon>
        <taxon>Candidatus Aerophobota</taxon>
    </lineage>
</organism>
<keyword evidence="1" id="KW-0732">Signal</keyword>
<comment type="caution">
    <text evidence="3">The sequence shown here is derived from an EMBL/GenBank/DDBJ whole genome shotgun (WGS) entry which is preliminary data.</text>
</comment>
<dbReference type="GO" id="GO:1904680">
    <property type="term" value="F:peptide transmembrane transporter activity"/>
    <property type="evidence" value="ECO:0007669"/>
    <property type="project" value="TreeGrafter"/>
</dbReference>
<gene>
    <name evidence="3" type="ORF">DRJ04_05285</name>
</gene>
<protein>
    <submittedName>
        <fullName evidence="3">ABC transporter substrate-binding protein</fullName>
    </submittedName>
</protein>
<evidence type="ECO:0000313" key="4">
    <source>
        <dbReference type="Proteomes" id="UP000280417"/>
    </source>
</evidence>
<sequence length="134" mass="14524">MLVIAAGIMLVAGMAVVSTAEVKNPDTLIVADIGTVDSLDPAWAYDTASGARIFNIYETLITFKGESTDEFVPLLATKVPTVENGLISPDGLNYTFPIRKGVKFHNGEPLTPEDVEYSFERAMVQDRDGGPVWM</sequence>
<dbReference type="InterPro" id="IPR000914">
    <property type="entry name" value="SBP_5_dom"/>
</dbReference>
<dbReference type="PANTHER" id="PTHR30290:SF34">
    <property type="entry name" value="ABC TRANSPORTER, PERIPLASMIC OLIGO-PEPTIDE BINDING PROTEIN, PUTATIVE-RELATED"/>
    <property type="match status" value="1"/>
</dbReference>
<dbReference type="Proteomes" id="UP000280417">
    <property type="component" value="Unassembled WGS sequence"/>
</dbReference>
<feature type="chain" id="PRO_5025069858" evidence="1">
    <location>
        <begin position="21"/>
        <end position="134"/>
    </location>
</feature>
<dbReference type="InterPro" id="IPR039424">
    <property type="entry name" value="SBP_5"/>
</dbReference>
<evidence type="ECO:0000313" key="3">
    <source>
        <dbReference type="EMBL" id="RLE12907.1"/>
    </source>
</evidence>
<feature type="non-terminal residue" evidence="3">
    <location>
        <position position="134"/>
    </location>
</feature>
<dbReference type="AlphaFoldDB" id="A0A662DEF9"/>
<accession>A0A662DEF9</accession>